<evidence type="ECO:0000313" key="2">
    <source>
        <dbReference type="WBParaSite" id="PDA_v2.g6422.t1"/>
    </source>
</evidence>
<sequence length="363" mass="43240">MKQKRIIPETSLRFFIDDIEMKNEYKEACKIYGPSIVSWKNLFDFEKFKEEEIDNEIFVNDPVELVLYTDTSECIKPEPNLTDNQKISTLNYKNQEFSLPKTIIFYMIENSKNSNILQKLHQCCKYFFVKFPYPVCYNVEIRQETCNNNVYKTININYTEFIKNSATIFYNPPFPDLVFGRKFIISNTFHYHHPDKLILSTFLSNIFQCNAKHLRISYQDFTLKEFKFLVGHGNVEILSLREANPVNDKNEAVELQEILHLTPKIIEFEIKKPKVTEETFKTLNQMNFENKFQHLILRSMTLLEPLEFAEFLKKNLGINSVFLPHFNGNHDSLEYKCAINILKNELKNYWPENGRPEIYDQYW</sequence>
<dbReference type="AlphaFoldDB" id="A0A914R4Q6"/>
<reference evidence="2" key="1">
    <citation type="submission" date="2022-11" db="UniProtKB">
        <authorList>
            <consortium name="WormBaseParasite"/>
        </authorList>
    </citation>
    <scope>IDENTIFICATION</scope>
</reference>
<evidence type="ECO:0000313" key="1">
    <source>
        <dbReference type="Proteomes" id="UP000887578"/>
    </source>
</evidence>
<accession>A0A914R4Q6</accession>
<organism evidence="1 2">
    <name type="scientific">Panagrolaimus davidi</name>
    <dbReference type="NCBI Taxonomy" id="227884"/>
    <lineage>
        <taxon>Eukaryota</taxon>
        <taxon>Metazoa</taxon>
        <taxon>Ecdysozoa</taxon>
        <taxon>Nematoda</taxon>
        <taxon>Chromadorea</taxon>
        <taxon>Rhabditida</taxon>
        <taxon>Tylenchina</taxon>
        <taxon>Panagrolaimomorpha</taxon>
        <taxon>Panagrolaimoidea</taxon>
        <taxon>Panagrolaimidae</taxon>
        <taxon>Panagrolaimus</taxon>
    </lineage>
</organism>
<dbReference type="WBParaSite" id="PDA_v2.g6422.t1">
    <property type="protein sequence ID" value="PDA_v2.g6422.t1"/>
    <property type="gene ID" value="PDA_v2.g6422"/>
</dbReference>
<proteinExistence type="predicted"/>
<dbReference type="Proteomes" id="UP000887578">
    <property type="component" value="Unplaced"/>
</dbReference>
<keyword evidence="1" id="KW-1185">Reference proteome</keyword>
<name>A0A914R4Q6_9BILA</name>
<protein>
    <submittedName>
        <fullName evidence="2">DUF38 domain-containing protein</fullName>
    </submittedName>
</protein>